<evidence type="ECO:0000256" key="7">
    <source>
        <dbReference type="HAMAP-Rule" id="MF_02065"/>
    </source>
</evidence>
<dbReference type="AlphaFoldDB" id="A0A3N0UXN6"/>
<sequence>MRFIRYLISICLLMPLLLAGWMLYFTMTPLQLPAAQTEVDLKAGSSLRAVSRQLVQQGVLSEPWSFIALVRLSGKAGDIKAGNYVIADGTTPYALFEMLTNGDTTMASVTFIEGWTFDQMRTAMTRNEAIKHVSMGYTEAQILTEIGGTGQEAEGLFFPDTYYFSRGMTDIDILKRAYHAMQTRLAQAWEKRAPGLPYATPYEALIMASIVEKETGRGDERPMIAGVFVNRLRIGMRLQTDPTVIYGMGERFDGNLRRQDLLTDTPYNTYTRANLPPTPIAMPGLASIEAALHPAQTKALYFVGKGDGSHAFSSSLAEHNRAVARYQLRKRP</sequence>
<dbReference type="PANTHER" id="PTHR30518:SF2">
    <property type="entry name" value="ENDOLYTIC MUREIN TRANSGLYCOSYLASE"/>
    <property type="match status" value="1"/>
</dbReference>
<keyword evidence="3 7" id="KW-1133">Transmembrane helix</keyword>
<dbReference type="EC" id="4.2.2.29" evidence="7"/>
<proteinExistence type="inferred from homology"/>
<accession>A0A3N0UXN6</accession>
<evidence type="ECO:0000313" key="8">
    <source>
        <dbReference type="EMBL" id="ROH85272.1"/>
    </source>
</evidence>
<keyword evidence="5 7" id="KW-0456">Lyase</keyword>
<comment type="function">
    <text evidence="7">Functions as a peptidoglycan terminase that cleaves nascent peptidoglycan strands endolytically to terminate their elongation.</text>
</comment>
<evidence type="ECO:0000256" key="6">
    <source>
        <dbReference type="ARBA" id="ARBA00023316"/>
    </source>
</evidence>
<keyword evidence="7" id="KW-0997">Cell inner membrane</keyword>
<keyword evidence="4 7" id="KW-0472">Membrane</keyword>
<keyword evidence="2 7" id="KW-0812">Transmembrane</keyword>
<dbReference type="Gene3D" id="3.30.160.60">
    <property type="entry name" value="Classic Zinc Finger"/>
    <property type="match status" value="1"/>
</dbReference>
<organism evidence="8 9">
    <name type="scientific">Pseudomethylobacillus aquaticus</name>
    <dbReference type="NCBI Taxonomy" id="2676064"/>
    <lineage>
        <taxon>Bacteria</taxon>
        <taxon>Pseudomonadati</taxon>
        <taxon>Pseudomonadota</taxon>
        <taxon>Betaproteobacteria</taxon>
        <taxon>Nitrosomonadales</taxon>
        <taxon>Methylophilaceae</taxon>
        <taxon>Pseudomethylobacillus</taxon>
    </lineage>
</organism>
<comment type="caution">
    <text evidence="8">The sequence shown here is derived from an EMBL/GenBank/DDBJ whole genome shotgun (WGS) entry which is preliminary data.</text>
</comment>
<gene>
    <name evidence="7 8" type="primary">mltG</name>
    <name evidence="8" type="ORF">ED236_10435</name>
</gene>
<dbReference type="HAMAP" id="MF_02065">
    <property type="entry name" value="MltG"/>
    <property type="match status" value="1"/>
</dbReference>
<dbReference type="GO" id="GO:0071555">
    <property type="term" value="P:cell wall organization"/>
    <property type="evidence" value="ECO:0007669"/>
    <property type="project" value="UniProtKB-KW"/>
</dbReference>
<evidence type="ECO:0000256" key="2">
    <source>
        <dbReference type="ARBA" id="ARBA00022692"/>
    </source>
</evidence>
<dbReference type="Pfam" id="PF02618">
    <property type="entry name" value="YceG"/>
    <property type="match status" value="1"/>
</dbReference>
<dbReference type="PANTHER" id="PTHR30518">
    <property type="entry name" value="ENDOLYTIC MUREIN TRANSGLYCOSYLASE"/>
    <property type="match status" value="1"/>
</dbReference>
<dbReference type="InterPro" id="IPR003770">
    <property type="entry name" value="MLTG-like"/>
</dbReference>
<name>A0A3N0UXN6_9PROT</name>
<evidence type="ECO:0000256" key="5">
    <source>
        <dbReference type="ARBA" id="ARBA00023239"/>
    </source>
</evidence>
<comment type="catalytic activity">
    <reaction evidence="7">
        <text>a peptidoglycan chain = a peptidoglycan chain with N-acetyl-1,6-anhydromuramyl-[peptide] at the reducing end + a peptidoglycan chain with N-acetylglucosamine at the non-reducing end.</text>
        <dbReference type="EC" id="4.2.2.29"/>
    </reaction>
</comment>
<dbReference type="Gene3D" id="3.30.1490.480">
    <property type="entry name" value="Endolytic murein transglycosylase"/>
    <property type="match status" value="1"/>
</dbReference>
<comment type="subcellular location">
    <subcellularLocation>
        <location evidence="7">Cell inner membrane</location>
        <topology evidence="7">Single-pass membrane protein</topology>
    </subcellularLocation>
</comment>
<keyword evidence="9" id="KW-1185">Reference proteome</keyword>
<protein>
    <recommendedName>
        <fullName evidence="7">Endolytic murein transglycosylase</fullName>
        <ecNumber evidence="7">4.2.2.29</ecNumber>
    </recommendedName>
    <alternativeName>
        <fullName evidence="7">Peptidoglycan lytic transglycosylase</fullName>
    </alternativeName>
    <alternativeName>
        <fullName evidence="7">Peptidoglycan polymerization terminase</fullName>
    </alternativeName>
</protein>
<dbReference type="CDD" id="cd08010">
    <property type="entry name" value="MltG_like"/>
    <property type="match status" value="1"/>
</dbReference>
<evidence type="ECO:0000256" key="1">
    <source>
        <dbReference type="ARBA" id="ARBA00022475"/>
    </source>
</evidence>
<feature type="site" description="Important for catalytic activity" evidence="7">
    <location>
        <position position="214"/>
    </location>
</feature>
<keyword evidence="1 7" id="KW-1003">Cell membrane</keyword>
<dbReference type="EMBL" id="RJVP01000006">
    <property type="protein sequence ID" value="ROH85272.1"/>
    <property type="molecule type" value="Genomic_DNA"/>
</dbReference>
<evidence type="ECO:0000256" key="4">
    <source>
        <dbReference type="ARBA" id="ARBA00023136"/>
    </source>
</evidence>
<comment type="similarity">
    <text evidence="7">Belongs to the transglycosylase MltG family.</text>
</comment>
<evidence type="ECO:0000256" key="3">
    <source>
        <dbReference type="ARBA" id="ARBA00022989"/>
    </source>
</evidence>
<dbReference type="Proteomes" id="UP000275137">
    <property type="component" value="Unassembled WGS sequence"/>
</dbReference>
<evidence type="ECO:0000313" key="9">
    <source>
        <dbReference type="Proteomes" id="UP000275137"/>
    </source>
</evidence>
<keyword evidence="6 7" id="KW-0961">Cell wall biogenesis/degradation</keyword>
<dbReference type="NCBIfam" id="TIGR00247">
    <property type="entry name" value="endolytic transglycosylase MltG"/>
    <property type="match status" value="1"/>
</dbReference>
<feature type="transmembrane region" description="Helical" evidence="7">
    <location>
        <begin position="7"/>
        <end position="27"/>
    </location>
</feature>
<dbReference type="RefSeq" id="WP_123237925.1">
    <property type="nucleotide sequence ID" value="NZ_RJVP01000006.1"/>
</dbReference>
<dbReference type="GO" id="GO:0009252">
    <property type="term" value="P:peptidoglycan biosynthetic process"/>
    <property type="evidence" value="ECO:0007669"/>
    <property type="project" value="UniProtKB-UniRule"/>
</dbReference>
<dbReference type="GO" id="GO:0005886">
    <property type="term" value="C:plasma membrane"/>
    <property type="evidence" value="ECO:0007669"/>
    <property type="project" value="UniProtKB-SubCell"/>
</dbReference>
<reference evidence="8 9" key="1">
    <citation type="submission" date="2018-10" db="EMBL/GenBank/DDBJ databases">
        <authorList>
            <person name="Chen W.-M."/>
        </authorList>
    </citation>
    <scope>NUCLEOTIDE SEQUENCE [LARGE SCALE GENOMIC DNA]</scope>
    <source>
        <strain evidence="8 9">H-5</strain>
    </source>
</reference>
<dbReference type="GO" id="GO:0008932">
    <property type="term" value="F:lytic endotransglycosylase activity"/>
    <property type="evidence" value="ECO:0007669"/>
    <property type="project" value="UniProtKB-UniRule"/>
</dbReference>